<dbReference type="PANTHER" id="PTHR45527">
    <property type="entry name" value="NONRIBOSOMAL PEPTIDE SYNTHETASE"/>
    <property type="match status" value="1"/>
</dbReference>
<dbReference type="Proteomes" id="UP000037931">
    <property type="component" value="Unassembled WGS sequence"/>
</dbReference>
<proteinExistence type="predicted"/>
<dbReference type="GO" id="GO:0044550">
    <property type="term" value="P:secondary metabolite biosynthetic process"/>
    <property type="evidence" value="ECO:0007669"/>
    <property type="project" value="TreeGrafter"/>
</dbReference>
<dbReference type="RefSeq" id="WP_152973147.1">
    <property type="nucleotide sequence ID" value="NZ_JSYZ01000062.1"/>
</dbReference>
<organism evidence="1 2">
    <name type="scientific">Pseudomonas asplenii</name>
    <dbReference type="NCBI Taxonomy" id="53407"/>
    <lineage>
        <taxon>Bacteria</taxon>
        <taxon>Pseudomonadati</taxon>
        <taxon>Pseudomonadota</taxon>
        <taxon>Gammaproteobacteria</taxon>
        <taxon>Pseudomonadales</taxon>
        <taxon>Pseudomonadaceae</taxon>
        <taxon>Pseudomonas</taxon>
    </lineage>
</organism>
<dbReference type="InterPro" id="IPR042099">
    <property type="entry name" value="ANL_N_sf"/>
</dbReference>
<dbReference type="AlphaFoldDB" id="A0A0N0E0Y3"/>
<dbReference type="Gene3D" id="3.40.50.12780">
    <property type="entry name" value="N-terminal domain of ligase-like"/>
    <property type="match status" value="1"/>
</dbReference>
<evidence type="ECO:0000313" key="2">
    <source>
        <dbReference type="Proteomes" id="UP000037931"/>
    </source>
</evidence>
<accession>A0A0N0E0Y3</accession>
<name>A0A0N0E0Y3_9PSED</name>
<comment type="caution">
    <text evidence="1">The sequence shown here is derived from an EMBL/GenBank/DDBJ whole genome shotgun (WGS) entry which is preliminary data.</text>
</comment>
<keyword evidence="2" id="KW-1185">Reference proteome</keyword>
<dbReference type="PANTHER" id="PTHR45527:SF1">
    <property type="entry name" value="FATTY ACID SYNTHASE"/>
    <property type="match status" value="1"/>
</dbReference>
<protein>
    <submittedName>
        <fullName evidence="1">Non-ribosomal peptide synthase</fullName>
    </submittedName>
</protein>
<dbReference type="GO" id="GO:0043041">
    <property type="term" value="P:amino acid activation for nonribosomal peptide biosynthetic process"/>
    <property type="evidence" value="ECO:0007669"/>
    <property type="project" value="TreeGrafter"/>
</dbReference>
<sequence>PLGVPGEIYIGGAGVARGYLDPFSGEPEARMYKTGDLARWLADGNLEYLGRNDDQVKIRGLRIELGEIETPGEKRLVAYYSSTDGALEIEALRALMQGRR</sequence>
<dbReference type="GO" id="GO:0031177">
    <property type="term" value="F:phosphopantetheine binding"/>
    <property type="evidence" value="ECO:0007669"/>
    <property type="project" value="TreeGrafter"/>
</dbReference>
<feature type="non-terminal residue" evidence="1">
    <location>
        <position position="100"/>
    </location>
</feature>
<reference evidence="1 2" key="1">
    <citation type="journal article" date="2015" name="PLoS ONE">
        <title>Rice-Infecting Pseudomonas Genomes Are Highly Accessorized and Harbor Multiple Putative Virulence Mechanisms to Cause Sheath Brown Rot.</title>
        <authorList>
            <person name="Quibod I.L."/>
            <person name="Grande G."/>
            <person name="Oreiro E.G."/>
            <person name="Borja F.N."/>
            <person name="Dossa G.S."/>
            <person name="Mauleon R."/>
            <person name="Cruz C.V."/>
            <person name="Oliva R."/>
        </authorList>
    </citation>
    <scope>NUCLEOTIDE SEQUENCE [LARGE SCALE GENOMIC DNA]</scope>
    <source>
        <strain evidence="1 2">IRRI 6609</strain>
    </source>
</reference>
<dbReference type="STRING" id="50340.PF66_06456"/>
<feature type="non-terminal residue" evidence="1">
    <location>
        <position position="1"/>
    </location>
</feature>
<dbReference type="SUPFAM" id="SSF56801">
    <property type="entry name" value="Acetyl-CoA synthetase-like"/>
    <property type="match status" value="1"/>
</dbReference>
<dbReference type="EMBL" id="JSYZ01000062">
    <property type="protein sequence ID" value="KPA87003.1"/>
    <property type="molecule type" value="Genomic_DNA"/>
</dbReference>
<dbReference type="GO" id="GO:0005829">
    <property type="term" value="C:cytosol"/>
    <property type="evidence" value="ECO:0007669"/>
    <property type="project" value="TreeGrafter"/>
</dbReference>
<dbReference type="OrthoDB" id="9757559at2"/>
<gene>
    <name evidence="1" type="ORF">PF66_06456</name>
</gene>
<evidence type="ECO:0000313" key="1">
    <source>
        <dbReference type="EMBL" id="KPA87003.1"/>
    </source>
</evidence>
<dbReference type="Gene3D" id="3.30.300.30">
    <property type="match status" value="1"/>
</dbReference>
<dbReference type="InterPro" id="IPR045851">
    <property type="entry name" value="AMP-bd_C_sf"/>
</dbReference>